<dbReference type="OrthoDB" id="6129396at2759"/>
<name>A0A8B6D911_MYTGA</name>
<comment type="caution">
    <text evidence="1">The sequence shown here is derived from an EMBL/GenBank/DDBJ whole genome shotgun (WGS) entry which is preliminary data.</text>
</comment>
<sequence>MNVSACFEANSTCEDGIVNVLDNALLPKQQCEYSEDFNVEDFSLTKWMSTRDIDDLKEYMLYQVFEELDASSFLNDYSCDRSKEPWGPTNDGWIRECPKYLSLPYISSRETICIIMDTCTGIKCCVETPSLGRSFVFSFELDACNFQLTIHIEKFVYNETLVNYVYGTHHQFYLKGIFLIEYTVDELSSSEYILSVSLGVCLESSEPHCITKQLIADKVSLPKPSCDWNQGYRIQNFSLEDWAKTRGQELTNLTELAVLQVSSDLGISKFFKTPSCVRNGIFYQPEIFGWKRDCPVTTKLPELLPGMTCVLMPSCTEVDCCIDVDIIHHSFNVILKLDPCDENLIVGVENFIFSISLYEFDWGVRKKLYLNNVIRMDYSIYDLKSDDSYLVDMNVSVCFESSKPCLIDQIVLNKTKLAKKPCKWQTGFKNLSFSLSAWKNSSDIDPSQPLSQLEIRKLEETLKIAPFLLDNACQRFNSPYVPQTDGWRTDCSQEIRNLPSLLSNMNCYIDQSCTAVQCCIDVNELGKSLEIGVEIDPCDFRLTVRIEKLSFEVTLHDYVWGKQESLDLYGIIQISFVIRNLYEEKIYLISLNASVNFDARREAEYNIIMENNLLPKAVCDWSSDFYIPDCGMNMTLPMLPSGISCFITDTCTGIQCCVMNNLLQQTFEVSFLLDSCNRKLSISIEKIQYNNTLLDFKFGTYYSFSLQGIIQVQYSIEDLYTEMYFLVNMKIQFCYESTEPQCNHQFIILQNTKLPKIQCDWNSGFSTPGFSLDTWYNEHSLSSGVKLEDWMISELLNGLGISPYLHVAQCSRQSSPFYPSNLGWNKGCTKTLNLPQIPEPTTCYLDSSCTKVECCVDVDFIPYSFHTYLDIDPCKQRITVGIEKFHRNISLTNYQWGVQESFWLAGVLRLSYSIEDFSGESMYLVSLNMSVCFESNKSCHVSAQILSNTWLKKTLCAWNTNYYLSDFSLAAWLHTKDMVLPLPDYGKLLLFEDAGIAPYLQDDQCGEDISKFNKLSSTNACPLVTPAMPPIEIPCHLSALCTGIECCVHSSKLNRDFHTIVLVDPCSYVVTVGIEDFVYNTSITELAFGAVKKFSLAGIVNIQLVIYYLEREHSYLVSKNISICTESQNTCEQNYVIVENLMLPILQCSNNGGFVNKDFSLSNWKSERGLAKNDNLTSIAVAELFEYLGLSYYLLSMKCNHYSDSYSPSTTGWKSLCTENEELPPLSGDVRCNMGYTCDTVSCCVDVEDLGRTMAVSLSIDHCNRKLTLQLERLSEEISLVDYKWGTLIKHGLVGVLKTEIVVYNLAAENSYMVYFNILVCLEANGTCSVNEVILDGRKIIKEVCDRSKENEFSLAAWLEGKSLRKSAKSLPVWAEVQLKQDLKIDQFLKENPCNLKSYNENECQSADMKVLPADKNSSFTCILSMDCKSVECCVNLPVLNTPVTTVFRIDECRNNLRLEIGNLVHSFKLSEILYGNHYTFGLLGIVKLDYIIDTPTPDTFSLNLNISVCMEPNNDCEFEIEIFKDVIVNQKSCDQAPGFLNPSFSLEDWLASRNMTVEHRTDITANDLMTELGLSDYMGWSNICDVNLVPYNGSVNGWNIECTNITAPYIKLNESVVCHITETCDRVTCCAEIPVLKRYIYASVNLRTCDYILDVDLEENHYEFSLINYKWGKQESVQIHGVLQLVFAIHHIPSEKLFSLDVKIKACFEENGTVCQYDYTVMEDSNLLYSHCDQTIERAPFKGISFDLWQQTECSLQEPPSGCSANLTGNVSDVCSVTPDCQGITCCLPLKFINGQRMTNVTFNFISCNKLEYSIERKVWQKSLEADKVVTENIGDTFQYNYSLTSGFDHQSMQLL</sequence>
<reference evidence="1" key="1">
    <citation type="submission" date="2018-11" db="EMBL/GenBank/DDBJ databases">
        <authorList>
            <person name="Alioto T."/>
            <person name="Alioto T."/>
        </authorList>
    </citation>
    <scope>NUCLEOTIDE SEQUENCE</scope>
</reference>
<dbReference type="EMBL" id="UYJE01003010">
    <property type="protein sequence ID" value="VDI15760.1"/>
    <property type="molecule type" value="Genomic_DNA"/>
</dbReference>
<protein>
    <submittedName>
        <fullName evidence="1">Uncharacterized protein</fullName>
    </submittedName>
</protein>
<evidence type="ECO:0000313" key="2">
    <source>
        <dbReference type="Proteomes" id="UP000596742"/>
    </source>
</evidence>
<accession>A0A8B6D911</accession>
<gene>
    <name evidence="1" type="ORF">MGAL_10B040419</name>
</gene>
<proteinExistence type="predicted"/>
<evidence type="ECO:0000313" key="1">
    <source>
        <dbReference type="EMBL" id="VDI15760.1"/>
    </source>
</evidence>
<organism evidence="1 2">
    <name type="scientific">Mytilus galloprovincialis</name>
    <name type="common">Mediterranean mussel</name>
    <dbReference type="NCBI Taxonomy" id="29158"/>
    <lineage>
        <taxon>Eukaryota</taxon>
        <taxon>Metazoa</taxon>
        <taxon>Spiralia</taxon>
        <taxon>Lophotrochozoa</taxon>
        <taxon>Mollusca</taxon>
        <taxon>Bivalvia</taxon>
        <taxon>Autobranchia</taxon>
        <taxon>Pteriomorphia</taxon>
        <taxon>Mytilida</taxon>
        <taxon>Mytiloidea</taxon>
        <taxon>Mytilidae</taxon>
        <taxon>Mytilinae</taxon>
        <taxon>Mytilus</taxon>
    </lineage>
</organism>
<keyword evidence="2" id="KW-1185">Reference proteome</keyword>
<dbReference type="Proteomes" id="UP000596742">
    <property type="component" value="Unassembled WGS sequence"/>
</dbReference>